<dbReference type="OrthoDB" id="3477511at2"/>
<dbReference type="AlphaFoldDB" id="A0A2G8QWH0"/>
<dbReference type="Pfam" id="PF03061">
    <property type="entry name" value="4HBT"/>
    <property type="match status" value="1"/>
</dbReference>
<dbReference type="NCBIfam" id="TIGR00369">
    <property type="entry name" value="unchar_dom_1"/>
    <property type="match status" value="1"/>
</dbReference>
<organism evidence="4 5">
    <name type="scientific">Puniceibacterium antarcticum</name>
    <dbReference type="NCBI Taxonomy" id="1206336"/>
    <lineage>
        <taxon>Bacteria</taxon>
        <taxon>Pseudomonadati</taxon>
        <taxon>Pseudomonadota</taxon>
        <taxon>Alphaproteobacteria</taxon>
        <taxon>Rhodobacterales</taxon>
        <taxon>Paracoccaceae</taxon>
        <taxon>Puniceibacterium</taxon>
    </lineage>
</organism>
<dbReference type="InterPro" id="IPR006683">
    <property type="entry name" value="Thioestr_dom"/>
</dbReference>
<dbReference type="GO" id="GO:0047617">
    <property type="term" value="F:fatty acyl-CoA hydrolase activity"/>
    <property type="evidence" value="ECO:0007669"/>
    <property type="project" value="InterPro"/>
</dbReference>
<keyword evidence="5" id="KW-1185">Reference proteome</keyword>
<dbReference type="Gene3D" id="3.10.129.10">
    <property type="entry name" value="Hotdog Thioesterase"/>
    <property type="match status" value="1"/>
</dbReference>
<protein>
    <recommendedName>
        <fullName evidence="3">Thioesterase domain-containing protein</fullName>
    </recommendedName>
</protein>
<evidence type="ECO:0000256" key="2">
    <source>
        <dbReference type="ARBA" id="ARBA00022801"/>
    </source>
</evidence>
<dbReference type="SUPFAM" id="SSF54637">
    <property type="entry name" value="Thioesterase/thiol ester dehydrase-isomerase"/>
    <property type="match status" value="1"/>
</dbReference>
<evidence type="ECO:0000313" key="5">
    <source>
        <dbReference type="Proteomes" id="UP000231259"/>
    </source>
</evidence>
<dbReference type="Proteomes" id="UP000231259">
    <property type="component" value="Unassembled WGS sequence"/>
</dbReference>
<feature type="domain" description="Thioesterase" evidence="3">
    <location>
        <begin position="42"/>
        <end position="120"/>
    </location>
</feature>
<sequence>MALIEGETGTQRSLGYVLDVDQPDGCARCWLDLTEGHMNRHHVMHGGIGGLLLDSAMGATGSLTVDAMGRAPFLTVSLTTQFHAGAGAGQRVTATGRVTGGGRSLLFIAGELVAEDGTLIATATGVFKRVPQDKLPQEPGQ</sequence>
<evidence type="ECO:0000313" key="4">
    <source>
        <dbReference type="EMBL" id="PIL13622.1"/>
    </source>
</evidence>
<keyword evidence="2" id="KW-0378">Hydrolase</keyword>
<evidence type="ECO:0000259" key="3">
    <source>
        <dbReference type="Pfam" id="PF03061"/>
    </source>
</evidence>
<dbReference type="PANTHER" id="PTHR21660">
    <property type="entry name" value="THIOESTERASE SUPERFAMILY MEMBER-RELATED"/>
    <property type="match status" value="1"/>
</dbReference>
<comment type="similarity">
    <text evidence="1">Belongs to the thioesterase PaaI family.</text>
</comment>
<accession>A0A2G8QWH0</accession>
<proteinExistence type="inferred from homology"/>
<comment type="caution">
    <text evidence="4">The sequence shown here is derived from an EMBL/GenBank/DDBJ whole genome shotgun (WGS) entry which is preliminary data.</text>
</comment>
<dbReference type="InterPro" id="IPR029069">
    <property type="entry name" value="HotDog_dom_sf"/>
</dbReference>
<dbReference type="PANTHER" id="PTHR21660:SF1">
    <property type="entry name" value="ACYL-COENZYME A THIOESTERASE 13"/>
    <property type="match status" value="1"/>
</dbReference>
<evidence type="ECO:0000256" key="1">
    <source>
        <dbReference type="ARBA" id="ARBA00008324"/>
    </source>
</evidence>
<dbReference type="EMBL" id="AWWI01000182">
    <property type="protein sequence ID" value="PIL13622.1"/>
    <property type="molecule type" value="Genomic_DNA"/>
</dbReference>
<dbReference type="InterPro" id="IPR003736">
    <property type="entry name" value="PAAI_dom"/>
</dbReference>
<dbReference type="InterPro" id="IPR039298">
    <property type="entry name" value="ACOT13"/>
</dbReference>
<reference evidence="4 5" key="1">
    <citation type="submission" date="2013-09" db="EMBL/GenBank/DDBJ databases">
        <title>Genome sequencing of Phaeobacter antarcticus sp. nov. SM1211.</title>
        <authorList>
            <person name="Zhang X.-Y."/>
            <person name="Liu C."/>
            <person name="Chen X.-L."/>
            <person name="Xie B.-B."/>
            <person name="Qin Q.-L."/>
            <person name="Rong J.-C."/>
            <person name="Zhang Y.-Z."/>
        </authorList>
    </citation>
    <scope>NUCLEOTIDE SEQUENCE [LARGE SCALE GENOMIC DNA]</scope>
    <source>
        <strain evidence="4 5">SM1211</strain>
    </source>
</reference>
<name>A0A2G8QWH0_9RHOB</name>
<dbReference type="CDD" id="cd03443">
    <property type="entry name" value="PaaI_thioesterase"/>
    <property type="match status" value="1"/>
</dbReference>
<dbReference type="RefSeq" id="WP_099913670.1">
    <property type="nucleotide sequence ID" value="NZ_AWWI01000182.1"/>
</dbReference>
<gene>
    <name evidence="4" type="ORF">P775_27050</name>
</gene>